<sequence>MPQLRKCTLQKCCYCISLYCGSILISFYTILSGLLNAATLTDELIFRKNSSTDVWIKWFNICHVCLMIAAAVLLLVAVMTKHILSLLIWMGLFAVHIFAYYIAFHAMVNVRSPFFGDALSGSIYVGVILLTLGIDIFCMIVVYSRYNELKNPHDFMPKCVDK</sequence>
<gene>
    <name evidence="2" type="ORF">DMAD_06175</name>
</gene>
<keyword evidence="1" id="KW-0812">Transmembrane</keyword>
<dbReference type="Proteomes" id="UP001500889">
    <property type="component" value="Chromosome J"/>
</dbReference>
<feature type="transmembrane region" description="Helical" evidence="1">
    <location>
        <begin position="123"/>
        <end position="143"/>
    </location>
</feature>
<organism evidence="2 3">
    <name type="scientific">Drosophila madeirensis</name>
    <name type="common">Fruit fly</name>
    <dbReference type="NCBI Taxonomy" id="30013"/>
    <lineage>
        <taxon>Eukaryota</taxon>
        <taxon>Metazoa</taxon>
        <taxon>Ecdysozoa</taxon>
        <taxon>Arthropoda</taxon>
        <taxon>Hexapoda</taxon>
        <taxon>Insecta</taxon>
        <taxon>Pterygota</taxon>
        <taxon>Neoptera</taxon>
        <taxon>Endopterygota</taxon>
        <taxon>Diptera</taxon>
        <taxon>Brachycera</taxon>
        <taxon>Muscomorpha</taxon>
        <taxon>Ephydroidea</taxon>
        <taxon>Drosophilidae</taxon>
        <taxon>Drosophila</taxon>
        <taxon>Sophophora</taxon>
    </lineage>
</organism>
<reference evidence="2 3" key="1">
    <citation type="submission" date="2024-02" db="EMBL/GenBank/DDBJ databases">
        <title>A chromosome-level genome assembly of Drosophila madeirensis, a fruit fly species endemic to Madeira island.</title>
        <authorList>
            <person name="Tomihara K."/>
            <person name="Llopart A."/>
            <person name="Yamamoto D."/>
        </authorList>
    </citation>
    <scope>NUCLEOTIDE SEQUENCE [LARGE SCALE GENOMIC DNA]</scope>
    <source>
        <strain evidence="2 3">RF1</strain>
    </source>
</reference>
<evidence type="ECO:0000256" key="1">
    <source>
        <dbReference type="SAM" id="Phobius"/>
    </source>
</evidence>
<feature type="transmembrane region" description="Helical" evidence="1">
    <location>
        <begin position="55"/>
        <end position="76"/>
    </location>
</feature>
<protein>
    <submittedName>
        <fullName evidence="2">Uncharacterized protein</fullName>
    </submittedName>
</protein>
<keyword evidence="1" id="KW-1133">Transmembrane helix</keyword>
<evidence type="ECO:0000313" key="3">
    <source>
        <dbReference type="Proteomes" id="UP001500889"/>
    </source>
</evidence>
<evidence type="ECO:0000313" key="2">
    <source>
        <dbReference type="EMBL" id="BFF97858.1"/>
    </source>
</evidence>
<dbReference type="AlphaFoldDB" id="A0AAU9FPX8"/>
<name>A0AAU9FPX8_DROMD</name>
<keyword evidence="1" id="KW-0472">Membrane</keyword>
<feature type="transmembrane region" description="Helical" evidence="1">
    <location>
        <begin position="12"/>
        <end position="35"/>
    </location>
</feature>
<proteinExistence type="predicted"/>
<feature type="transmembrane region" description="Helical" evidence="1">
    <location>
        <begin position="83"/>
        <end position="103"/>
    </location>
</feature>
<accession>A0AAU9FPX8</accession>
<dbReference type="EMBL" id="AP029265">
    <property type="protein sequence ID" value="BFF97858.1"/>
    <property type="molecule type" value="Genomic_DNA"/>
</dbReference>
<keyword evidence="3" id="KW-1185">Reference proteome</keyword>